<evidence type="ECO:0000313" key="3">
    <source>
        <dbReference type="Proteomes" id="UP000824087"/>
    </source>
</evidence>
<comment type="caution">
    <text evidence="2">The sequence shown here is derived from an EMBL/GenBank/DDBJ whole genome shotgun (WGS) entry which is preliminary data.</text>
</comment>
<feature type="transmembrane region" description="Helical" evidence="1">
    <location>
        <begin position="14"/>
        <end position="41"/>
    </location>
</feature>
<evidence type="ECO:0008006" key="4">
    <source>
        <dbReference type="Google" id="ProtNLM"/>
    </source>
</evidence>
<dbReference type="EMBL" id="DVML01000007">
    <property type="protein sequence ID" value="HIU22070.1"/>
    <property type="molecule type" value="Genomic_DNA"/>
</dbReference>
<sequence length="104" mass="11943">MNGFLIPANSKKSLYIFGLFTTNELIMFAAGVGLTLIFLIAFPLNNIWFSILALMPGLITGLLVLPVPHYHNVMTFLKEMYLFYTERQKFVWKGWCFLDGSDKE</sequence>
<gene>
    <name evidence="2" type="ORF">IAD49_00595</name>
</gene>
<evidence type="ECO:0000256" key="1">
    <source>
        <dbReference type="SAM" id="Phobius"/>
    </source>
</evidence>
<protein>
    <recommendedName>
        <fullName evidence="4">PrgI family protein</fullName>
    </recommendedName>
</protein>
<reference evidence="2" key="1">
    <citation type="submission" date="2020-10" db="EMBL/GenBank/DDBJ databases">
        <authorList>
            <person name="Gilroy R."/>
        </authorList>
    </citation>
    <scope>NUCLEOTIDE SEQUENCE</scope>
    <source>
        <strain evidence="2">CHK197-8231</strain>
    </source>
</reference>
<keyword evidence="1" id="KW-1133">Transmembrane helix</keyword>
<organism evidence="2 3">
    <name type="scientific">Candidatus Fimihabitans intestinipullorum</name>
    <dbReference type="NCBI Taxonomy" id="2840820"/>
    <lineage>
        <taxon>Bacteria</taxon>
        <taxon>Bacillati</taxon>
        <taxon>Mycoplasmatota</taxon>
        <taxon>Mycoplasmatota incertae sedis</taxon>
        <taxon>Candidatus Fimihabitans</taxon>
    </lineage>
</organism>
<dbReference type="Proteomes" id="UP000824087">
    <property type="component" value="Unassembled WGS sequence"/>
</dbReference>
<dbReference type="AlphaFoldDB" id="A0A9D1L2W5"/>
<reference evidence="2" key="2">
    <citation type="journal article" date="2021" name="PeerJ">
        <title>Extensive microbial diversity within the chicken gut microbiome revealed by metagenomics and culture.</title>
        <authorList>
            <person name="Gilroy R."/>
            <person name="Ravi A."/>
            <person name="Getino M."/>
            <person name="Pursley I."/>
            <person name="Horton D.L."/>
            <person name="Alikhan N.F."/>
            <person name="Baker D."/>
            <person name="Gharbi K."/>
            <person name="Hall N."/>
            <person name="Watson M."/>
            <person name="Adriaenssens E.M."/>
            <person name="Foster-Nyarko E."/>
            <person name="Jarju S."/>
            <person name="Secka A."/>
            <person name="Antonio M."/>
            <person name="Oren A."/>
            <person name="Chaudhuri R.R."/>
            <person name="La Ragione R."/>
            <person name="Hildebrand F."/>
            <person name="Pallen M.J."/>
        </authorList>
    </citation>
    <scope>NUCLEOTIDE SEQUENCE</scope>
    <source>
        <strain evidence="2">CHK197-8231</strain>
    </source>
</reference>
<name>A0A9D1L2W5_9BACT</name>
<keyword evidence="1" id="KW-0812">Transmembrane</keyword>
<feature type="transmembrane region" description="Helical" evidence="1">
    <location>
        <begin position="47"/>
        <end position="68"/>
    </location>
</feature>
<accession>A0A9D1L2W5</accession>
<keyword evidence="1" id="KW-0472">Membrane</keyword>
<evidence type="ECO:0000313" key="2">
    <source>
        <dbReference type="EMBL" id="HIU22070.1"/>
    </source>
</evidence>
<proteinExistence type="predicted"/>